<sequence length="427" mass="46087">MQRRRFLGLTTAGVAAVTTAPGLTACGSGSSGSDGDTTLKVIAADYGDSTANSSQKYWNKLARAFEAKNGGIKVEVKVYSWTEVDRRVADMVKSGQAPDIAQIGAYADYAAQGKLYRADEMLAIPTQAGFITSIAHAGEVRRVQYGVPFVASARLLFYNKKLFDQAGISSAPTSWDELKEAAARLKASGVKIPYALPLGPEECQAETMMWMLSGGGGYTDANGSYTIDSAQNIETFEWLRDELVGADLTGPGSPARTNRQDAFDAFTRGDVGMLNGHPTLMQQASGHGISYGTAPLPGRRGKSPSTMGVADWLMAFKRNGHRTQIGKFLDFVYTEKNVLDFVTEYDLLPVTTAAEQTMLGDREYKPLWRFLDELESAEFYPADKTSWAEVSKLIKQKIGSTVAKGGDPTSVLGQIQREADAMENAGA</sequence>
<dbReference type="Gene3D" id="3.40.190.10">
    <property type="entry name" value="Periplasmic binding protein-like II"/>
    <property type="match status" value="1"/>
</dbReference>
<dbReference type="Proteomes" id="UP000053413">
    <property type="component" value="Unassembled WGS sequence"/>
</dbReference>
<dbReference type="OrthoDB" id="366726at2"/>
<evidence type="ECO:0000313" key="1">
    <source>
        <dbReference type="EMBL" id="KUL65504.1"/>
    </source>
</evidence>
<reference evidence="2" key="1">
    <citation type="submission" date="2015-10" db="EMBL/GenBank/DDBJ databases">
        <authorList>
            <person name="Ju K.-S."/>
            <person name="Doroghazi J.R."/>
            <person name="Metcalf W.W."/>
        </authorList>
    </citation>
    <scope>NUCLEOTIDE SEQUENCE [LARGE SCALE GENOMIC DNA]</scope>
    <source>
        <strain evidence="2">NRRL F-8817</strain>
    </source>
</reference>
<organism evidence="1 2">
    <name type="scientific">Streptomyces violaceusniger</name>
    <dbReference type="NCBI Taxonomy" id="68280"/>
    <lineage>
        <taxon>Bacteria</taxon>
        <taxon>Bacillati</taxon>
        <taxon>Actinomycetota</taxon>
        <taxon>Actinomycetes</taxon>
        <taxon>Kitasatosporales</taxon>
        <taxon>Streptomycetaceae</taxon>
        <taxon>Streptomyces</taxon>
        <taxon>Streptomyces violaceusniger group</taxon>
    </lineage>
</organism>
<accession>A0A0X3X8V5</accession>
<dbReference type="AlphaFoldDB" id="A0A0X3X8V5"/>
<evidence type="ECO:0000313" key="2">
    <source>
        <dbReference type="Proteomes" id="UP000053413"/>
    </source>
</evidence>
<protein>
    <submittedName>
        <fullName evidence="1">ABC transporter substrate-binding protein</fullName>
    </submittedName>
</protein>
<dbReference type="EMBL" id="LLZJ01000051">
    <property type="protein sequence ID" value="KUL65504.1"/>
    <property type="molecule type" value="Genomic_DNA"/>
</dbReference>
<dbReference type="RefSeq" id="WP_059142727.1">
    <property type="nucleotide sequence ID" value="NZ_LLZJ01000051.1"/>
</dbReference>
<dbReference type="PROSITE" id="PS51257">
    <property type="entry name" value="PROKAR_LIPOPROTEIN"/>
    <property type="match status" value="1"/>
</dbReference>
<dbReference type="Pfam" id="PF01547">
    <property type="entry name" value="SBP_bac_1"/>
    <property type="match status" value="1"/>
</dbReference>
<name>A0A0X3X8V5_STRVO</name>
<proteinExistence type="predicted"/>
<gene>
    <name evidence="1" type="ORF">ADL28_06325</name>
</gene>
<dbReference type="PANTHER" id="PTHR43649:SF30">
    <property type="entry name" value="ABC TRANSPORTER SUBSTRATE-BINDING PROTEIN"/>
    <property type="match status" value="1"/>
</dbReference>
<comment type="caution">
    <text evidence="1">The sequence shown here is derived from an EMBL/GenBank/DDBJ whole genome shotgun (WGS) entry which is preliminary data.</text>
</comment>
<dbReference type="SUPFAM" id="SSF53850">
    <property type="entry name" value="Periplasmic binding protein-like II"/>
    <property type="match status" value="1"/>
</dbReference>
<dbReference type="InterPro" id="IPR006059">
    <property type="entry name" value="SBP"/>
</dbReference>
<dbReference type="PANTHER" id="PTHR43649">
    <property type="entry name" value="ARABINOSE-BINDING PROTEIN-RELATED"/>
    <property type="match status" value="1"/>
</dbReference>
<dbReference type="InterPro" id="IPR050490">
    <property type="entry name" value="Bact_solute-bd_prot1"/>
</dbReference>